<sequence>MEIIEGGKESKMCKRVLGLFICIALLVSSQIVYAAEVKKDNTSPYVVAGVMHSIQLEKDGTVWSFGRRPGLFHSSQVGKQAGGALEHIKLVSTGYAHSAALDNDGRVWMWGENKAGQLGQGDEKEYYAAVPVRFEKNETIRSVSAGYDHTLALTEGGNVWAWGSNRYSQLGDGSADNRNKPIPVKGNNKKPLDGISAISAGFGFSLALTEEGEVWTWGNQGKTDGRLQKVTKNVGGKPVPLSGIVSISAGFDHALALDRNGTLYAWGLNRNGQLGVGSNTIYSLHAVEVKGLPKLTSISAGSQMSAAIDEAGNVWSWGVSYRTDLKKAINRFQPMRVTEGTHFIQVSVGDLHGMAVDEEDQVWVWGNNEYGQLGHATAGWSFNDPVVKRKLDRGTLASVTESSASIEKSYVVDDERVIKLTLQLKDNNGKLLYQKWPTAEAELPGREPIVAPFKLERDSAGKYTTELRLPQYYMHTKIKIRVDHQTIVELIDESP</sequence>
<dbReference type="SUPFAM" id="SSF50985">
    <property type="entry name" value="RCC1/BLIP-II"/>
    <property type="match status" value="1"/>
</dbReference>
<dbReference type="EMBL" id="QJVJ01000001">
    <property type="protein sequence ID" value="PYI57176.1"/>
    <property type="molecule type" value="Genomic_DNA"/>
</dbReference>
<comment type="caution">
    <text evidence="3">The sequence shown here is derived from an EMBL/GenBank/DDBJ whole genome shotgun (WGS) entry which is preliminary data.</text>
</comment>
<dbReference type="PROSITE" id="PS00626">
    <property type="entry name" value="RCC1_2"/>
    <property type="match status" value="2"/>
</dbReference>
<feature type="chain" id="PRO_5015860137" evidence="2">
    <location>
        <begin position="35"/>
        <end position="495"/>
    </location>
</feature>
<gene>
    <name evidence="3" type="ORF">DLM86_01675</name>
</gene>
<dbReference type="Gene3D" id="2.130.10.30">
    <property type="entry name" value="Regulator of chromosome condensation 1/beta-lactamase-inhibitor protein II"/>
    <property type="match status" value="2"/>
</dbReference>
<keyword evidence="4" id="KW-1185">Reference proteome</keyword>
<dbReference type="Proteomes" id="UP000247476">
    <property type="component" value="Unassembled WGS sequence"/>
</dbReference>
<reference evidence="3 4" key="1">
    <citation type="submission" date="2018-05" db="EMBL/GenBank/DDBJ databases">
        <title>Paenibacillus flagellatus sp. nov., isolated from selenium mineral soil.</title>
        <authorList>
            <person name="Dai X."/>
        </authorList>
    </citation>
    <scope>NUCLEOTIDE SEQUENCE [LARGE SCALE GENOMIC DNA]</scope>
    <source>
        <strain evidence="3 4">DXL2</strain>
    </source>
</reference>
<evidence type="ECO:0000313" key="4">
    <source>
        <dbReference type="Proteomes" id="UP000247476"/>
    </source>
</evidence>
<evidence type="ECO:0000256" key="2">
    <source>
        <dbReference type="SAM" id="SignalP"/>
    </source>
</evidence>
<keyword evidence="2" id="KW-0732">Signal</keyword>
<dbReference type="PANTHER" id="PTHR22870">
    <property type="entry name" value="REGULATOR OF CHROMOSOME CONDENSATION"/>
    <property type="match status" value="1"/>
</dbReference>
<feature type="signal peptide" evidence="2">
    <location>
        <begin position="1"/>
        <end position="34"/>
    </location>
</feature>
<dbReference type="Pfam" id="PF13540">
    <property type="entry name" value="RCC1_2"/>
    <property type="match status" value="5"/>
</dbReference>
<dbReference type="InterPro" id="IPR009091">
    <property type="entry name" value="RCC1/BLIP-II"/>
</dbReference>
<dbReference type="PRINTS" id="PR00633">
    <property type="entry name" value="RCCNDNSATION"/>
</dbReference>
<evidence type="ECO:0000313" key="3">
    <source>
        <dbReference type="EMBL" id="PYI57176.1"/>
    </source>
</evidence>
<evidence type="ECO:0000256" key="1">
    <source>
        <dbReference type="ARBA" id="ARBA00022737"/>
    </source>
</evidence>
<dbReference type="PANTHER" id="PTHR22870:SF360">
    <property type="entry name" value="ULTRAVIOLET-B RECEPTOR UVR8"/>
    <property type="match status" value="1"/>
</dbReference>
<dbReference type="InterPro" id="IPR000408">
    <property type="entry name" value="Reg_chr_condens"/>
</dbReference>
<organism evidence="3 4">
    <name type="scientific">Paenibacillus flagellatus</name>
    <dbReference type="NCBI Taxonomy" id="2211139"/>
    <lineage>
        <taxon>Bacteria</taxon>
        <taxon>Bacillati</taxon>
        <taxon>Bacillota</taxon>
        <taxon>Bacilli</taxon>
        <taxon>Bacillales</taxon>
        <taxon>Paenibacillaceae</taxon>
        <taxon>Paenibacillus</taxon>
    </lineage>
</organism>
<keyword evidence="1" id="KW-0677">Repeat</keyword>
<dbReference type="InterPro" id="IPR051210">
    <property type="entry name" value="Ub_ligase/GEF_domain"/>
</dbReference>
<dbReference type="AlphaFoldDB" id="A0A2V5L323"/>
<protein>
    <submittedName>
        <fullName evidence="3">Uncharacterized protein</fullName>
    </submittedName>
</protein>
<name>A0A2V5L323_9BACL</name>
<proteinExistence type="predicted"/>
<accession>A0A2V5L323</accession>
<dbReference type="PROSITE" id="PS50012">
    <property type="entry name" value="RCC1_3"/>
    <property type="match status" value="6"/>
</dbReference>